<proteinExistence type="predicted"/>
<organism evidence="1 2">
    <name type="scientific">Leptolinea tardivitalis</name>
    <dbReference type="NCBI Taxonomy" id="229920"/>
    <lineage>
        <taxon>Bacteria</taxon>
        <taxon>Bacillati</taxon>
        <taxon>Chloroflexota</taxon>
        <taxon>Anaerolineae</taxon>
        <taxon>Anaerolineales</taxon>
        <taxon>Anaerolineaceae</taxon>
        <taxon>Leptolinea</taxon>
    </lineage>
</organism>
<dbReference type="AlphaFoldDB" id="A0A0P6WX33"/>
<dbReference type="STRING" id="229920.ADM99_03555"/>
<evidence type="ECO:0000313" key="2">
    <source>
        <dbReference type="Proteomes" id="UP000050430"/>
    </source>
</evidence>
<keyword evidence="2" id="KW-1185">Reference proteome</keyword>
<evidence type="ECO:0000313" key="1">
    <source>
        <dbReference type="EMBL" id="KPL73303.1"/>
    </source>
</evidence>
<reference evidence="1 2" key="1">
    <citation type="submission" date="2015-07" db="EMBL/GenBank/DDBJ databases">
        <title>Genome sequence of Leptolinea tardivitalis DSM 16556.</title>
        <authorList>
            <person name="Hemp J."/>
            <person name="Ward L.M."/>
            <person name="Pace L.A."/>
            <person name="Fischer W.W."/>
        </authorList>
    </citation>
    <scope>NUCLEOTIDE SEQUENCE [LARGE SCALE GENOMIC DNA]</scope>
    <source>
        <strain evidence="1 2">YMTK-2</strain>
    </source>
</reference>
<protein>
    <submittedName>
        <fullName evidence="1">Uncharacterized protein</fullName>
    </submittedName>
</protein>
<gene>
    <name evidence="1" type="ORF">ADM99_03555</name>
</gene>
<sequence length="79" mass="9454">MRKTTPLFINVHYKPHNYFTRTLQKRNCFPYKFIFFIGTLDSEIELNQQGFLKKRRIPDSVFIGIKMIPCSVLNIESRN</sequence>
<dbReference type="Proteomes" id="UP000050430">
    <property type="component" value="Unassembled WGS sequence"/>
</dbReference>
<accession>A0A0P6WX33</accession>
<dbReference type="EMBL" id="LGCK01000006">
    <property type="protein sequence ID" value="KPL73303.1"/>
    <property type="molecule type" value="Genomic_DNA"/>
</dbReference>
<comment type="caution">
    <text evidence="1">The sequence shown here is derived from an EMBL/GenBank/DDBJ whole genome shotgun (WGS) entry which is preliminary data.</text>
</comment>
<name>A0A0P6WX33_9CHLR</name>